<proteinExistence type="predicted"/>
<feature type="compositionally biased region" description="Low complexity" evidence="6">
    <location>
        <begin position="380"/>
        <end position="394"/>
    </location>
</feature>
<dbReference type="Proteomes" id="UP000054018">
    <property type="component" value="Unassembled WGS sequence"/>
</dbReference>
<name>A0A0C9ZNY7_9AGAM</name>
<dbReference type="GO" id="GO:0005634">
    <property type="term" value="C:nucleus"/>
    <property type="evidence" value="ECO:0007669"/>
    <property type="project" value="UniProtKB-SubCell"/>
</dbReference>
<dbReference type="PANTHER" id="PTHR48225">
    <property type="entry name" value="HORMA DOMAIN-CONTAINING PROTEIN 1"/>
    <property type="match status" value="1"/>
</dbReference>
<evidence type="ECO:0000256" key="5">
    <source>
        <dbReference type="ARBA" id="ARBA00023254"/>
    </source>
</evidence>
<evidence type="ECO:0000313" key="9">
    <source>
        <dbReference type="Proteomes" id="UP000054018"/>
    </source>
</evidence>
<evidence type="ECO:0000313" key="8">
    <source>
        <dbReference type="EMBL" id="KIK31056.1"/>
    </source>
</evidence>
<dbReference type="Gene3D" id="3.30.900.10">
    <property type="entry name" value="HORMA domain"/>
    <property type="match status" value="1"/>
</dbReference>
<keyword evidence="4" id="KW-0539">Nucleus</keyword>
<evidence type="ECO:0000256" key="1">
    <source>
        <dbReference type="ARBA" id="ARBA00004123"/>
    </source>
</evidence>
<evidence type="ECO:0000259" key="7">
    <source>
        <dbReference type="PROSITE" id="PS50815"/>
    </source>
</evidence>
<dbReference type="HOGENOM" id="CLU_014668_0_0_1"/>
<dbReference type="GO" id="GO:0051598">
    <property type="term" value="P:meiotic recombination checkpoint signaling"/>
    <property type="evidence" value="ECO:0007669"/>
    <property type="project" value="TreeGrafter"/>
</dbReference>
<protein>
    <recommendedName>
        <fullName evidence="7">HORMA domain-containing protein</fullName>
    </recommendedName>
</protein>
<dbReference type="GO" id="GO:0005694">
    <property type="term" value="C:chromosome"/>
    <property type="evidence" value="ECO:0007669"/>
    <property type="project" value="UniProtKB-SubCell"/>
</dbReference>
<feature type="non-terminal residue" evidence="8">
    <location>
        <position position="692"/>
    </location>
</feature>
<keyword evidence="9" id="KW-1185">Reference proteome</keyword>
<dbReference type="InterPro" id="IPR003511">
    <property type="entry name" value="HORMA_dom"/>
</dbReference>
<dbReference type="Gene3D" id="3.30.40.10">
    <property type="entry name" value="Zinc/RING finger domain, C3HC4 (zinc finger)"/>
    <property type="match status" value="1"/>
</dbReference>
<dbReference type="SUPFAM" id="SSF57903">
    <property type="entry name" value="FYVE/PHD zinc finger"/>
    <property type="match status" value="1"/>
</dbReference>
<evidence type="ECO:0000256" key="2">
    <source>
        <dbReference type="ARBA" id="ARBA00004286"/>
    </source>
</evidence>
<dbReference type="STRING" id="765257.A0A0C9ZNY7"/>
<dbReference type="AlphaFoldDB" id="A0A0C9ZNY7"/>
<keyword evidence="5" id="KW-0469">Meiosis</keyword>
<evidence type="ECO:0000256" key="4">
    <source>
        <dbReference type="ARBA" id="ARBA00023242"/>
    </source>
</evidence>
<dbReference type="PANTHER" id="PTHR48225:SF7">
    <property type="entry name" value="MEIOSIS-SPECIFIC PROTEIN HOP1"/>
    <property type="match status" value="1"/>
</dbReference>
<dbReference type="GO" id="GO:0007130">
    <property type="term" value="P:synaptonemal complex assembly"/>
    <property type="evidence" value="ECO:0007669"/>
    <property type="project" value="TreeGrafter"/>
</dbReference>
<feature type="compositionally biased region" description="Low complexity" evidence="6">
    <location>
        <begin position="448"/>
        <end position="457"/>
    </location>
</feature>
<dbReference type="InterPro" id="IPR013083">
    <property type="entry name" value="Znf_RING/FYVE/PHD"/>
</dbReference>
<comment type="subcellular location">
    <subcellularLocation>
        <location evidence="2">Chromosome</location>
    </subcellularLocation>
    <subcellularLocation>
        <location evidence="1">Nucleus</location>
    </subcellularLocation>
</comment>
<dbReference type="Pfam" id="PF02301">
    <property type="entry name" value="HORMA"/>
    <property type="match status" value="1"/>
</dbReference>
<accession>A0A0C9ZNY7</accession>
<dbReference type="PROSITE" id="PS50815">
    <property type="entry name" value="HORMA"/>
    <property type="match status" value="1"/>
</dbReference>
<organism evidence="8 9">
    <name type="scientific">Pisolithus microcarpus 441</name>
    <dbReference type="NCBI Taxonomy" id="765257"/>
    <lineage>
        <taxon>Eukaryota</taxon>
        <taxon>Fungi</taxon>
        <taxon>Dikarya</taxon>
        <taxon>Basidiomycota</taxon>
        <taxon>Agaricomycotina</taxon>
        <taxon>Agaricomycetes</taxon>
        <taxon>Agaricomycetidae</taxon>
        <taxon>Boletales</taxon>
        <taxon>Sclerodermatineae</taxon>
        <taxon>Pisolithaceae</taxon>
        <taxon>Pisolithus</taxon>
    </lineage>
</organism>
<dbReference type="InterPro" id="IPR011011">
    <property type="entry name" value="Znf_FYVE_PHD"/>
</dbReference>
<dbReference type="InterPro" id="IPR036570">
    <property type="entry name" value="HORMA_dom_sf"/>
</dbReference>
<keyword evidence="3" id="KW-0158">Chromosome</keyword>
<feature type="compositionally biased region" description="Basic and acidic residues" evidence="6">
    <location>
        <begin position="424"/>
        <end position="434"/>
    </location>
</feature>
<dbReference type="SUPFAM" id="SSF56019">
    <property type="entry name" value="The spindle assembly checkpoint protein mad2"/>
    <property type="match status" value="1"/>
</dbReference>
<sequence length="692" mass="76606">RGLLPFENFSEYHLSAEINNTLSTQASGSFCTDSQTRRTVSGVTIMNLKRGFTNEGDKILDYLEHGIFDAIEKQYLRKFIFGIYLDGEDPNNIVEAYTFNFRYHKVPGTNTVVPILSLGDQLSQLSLSYAGSEEPMAKSLKQGKQPTLGEVKRSLKLMIKTLVTTISHMESLPKSRFGNFKLFFNEDTPDDYQPPHFRAGDVDSNKWFFTTHGTSETPEKMSIGNFETGWHGVNMNVTSVSSYLPSITEDNDALFTGITNSAPKLSPIEEARLRAEDAELQRKDALDRNVVWDADGGEDAVGEETSDEGIVLARYDGVSTIVPIGLRVDDGAIQAIPEASGSGCIFGKSQHTPTRVGKLRDTHHMEDTQVILGTGEAEVPSHSHSRSPSVQRQPSLPPSDVIMSNTSASQVDTQLLEAKLRNKSRETIGQDQPHKPGPMASSTMRGGTTATKTAVATREGGFKDPDEGTLDCDCGTKIDDVCIFCEGGCKRWFHICYHGSQDNRLPEQFLCLDCRLRKSSDWDIITGKIHTEITSRFKDLALFRGARAIKIFELRNPTTLYAASDMCLNPDSGCTAALASQLLARLEDEAFIATESAVNDSLGSTRDIAKKTKKQTRSKARKTQKELQRTKFVFLRASKRSKAYHDYFNPDPAVENRLMGLTNKVDPETIHISIVHVSDLQIRTSSSMKGKS</sequence>
<dbReference type="OrthoDB" id="1928087at2759"/>
<dbReference type="EMBL" id="KN833685">
    <property type="protein sequence ID" value="KIK31056.1"/>
    <property type="molecule type" value="Genomic_DNA"/>
</dbReference>
<dbReference type="InterPro" id="IPR051294">
    <property type="entry name" value="HORMA_MeioticProgression"/>
</dbReference>
<evidence type="ECO:0000256" key="6">
    <source>
        <dbReference type="SAM" id="MobiDB-lite"/>
    </source>
</evidence>
<feature type="domain" description="HORMA" evidence="7">
    <location>
        <begin position="1"/>
        <end position="237"/>
    </location>
</feature>
<reference evidence="9" key="2">
    <citation type="submission" date="2015-01" db="EMBL/GenBank/DDBJ databases">
        <title>Evolutionary Origins and Diversification of the Mycorrhizal Mutualists.</title>
        <authorList>
            <consortium name="DOE Joint Genome Institute"/>
            <consortium name="Mycorrhizal Genomics Consortium"/>
            <person name="Kohler A."/>
            <person name="Kuo A."/>
            <person name="Nagy L.G."/>
            <person name="Floudas D."/>
            <person name="Copeland A."/>
            <person name="Barry K.W."/>
            <person name="Cichocki N."/>
            <person name="Veneault-Fourrey C."/>
            <person name="LaButti K."/>
            <person name="Lindquist E.A."/>
            <person name="Lipzen A."/>
            <person name="Lundell T."/>
            <person name="Morin E."/>
            <person name="Murat C."/>
            <person name="Riley R."/>
            <person name="Ohm R."/>
            <person name="Sun H."/>
            <person name="Tunlid A."/>
            <person name="Henrissat B."/>
            <person name="Grigoriev I.V."/>
            <person name="Hibbett D.S."/>
            <person name="Martin F."/>
        </authorList>
    </citation>
    <scope>NUCLEOTIDE SEQUENCE [LARGE SCALE GENOMIC DNA]</scope>
    <source>
        <strain evidence="9">441</strain>
    </source>
</reference>
<reference evidence="8 9" key="1">
    <citation type="submission" date="2014-04" db="EMBL/GenBank/DDBJ databases">
        <authorList>
            <consortium name="DOE Joint Genome Institute"/>
            <person name="Kuo A."/>
            <person name="Kohler A."/>
            <person name="Costa M.D."/>
            <person name="Nagy L.G."/>
            <person name="Floudas D."/>
            <person name="Copeland A."/>
            <person name="Barry K.W."/>
            <person name="Cichocki N."/>
            <person name="Veneault-Fourrey C."/>
            <person name="LaButti K."/>
            <person name="Lindquist E.A."/>
            <person name="Lipzen A."/>
            <person name="Lundell T."/>
            <person name="Morin E."/>
            <person name="Murat C."/>
            <person name="Sun H."/>
            <person name="Tunlid A."/>
            <person name="Henrissat B."/>
            <person name="Grigoriev I.V."/>
            <person name="Hibbett D.S."/>
            <person name="Martin F."/>
            <person name="Nordberg H.P."/>
            <person name="Cantor M.N."/>
            <person name="Hua S.X."/>
        </authorList>
    </citation>
    <scope>NUCLEOTIDE SEQUENCE [LARGE SCALE GENOMIC DNA]</scope>
    <source>
        <strain evidence="8 9">441</strain>
    </source>
</reference>
<feature type="region of interest" description="Disordered" evidence="6">
    <location>
        <begin position="376"/>
        <end position="399"/>
    </location>
</feature>
<evidence type="ECO:0000256" key="3">
    <source>
        <dbReference type="ARBA" id="ARBA00022454"/>
    </source>
</evidence>
<feature type="region of interest" description="Disordered" evidence="6">
    <location>
        <begin position="424"/>
        <end position="462"/>
    </location>
</feature>
<gene>
    <name evidence="8" type="ORF">PISMIDRAFT_85477</name>
</gene>